<organism evidence="2 3">
    <name type="scientific">Paenibacillus vulneris</name>
    <dbReference type="NCBI Taxonomy" id="1133364"/>
    <lineage>
        <taxon>Bacteria</taxon>
        <taxon>Bacillati</taxon>
        <taxon>Bacillota</taxon>
        <taxon>Bacilli</taxon>
        <taxon>Bacillales</taxon>
        <taxon>Paenibacillaceae</taxon>
        <taxon>Paenibacillus</taxon>
    </lineage>
</organism>
<proteinExistence type="predicted"/>
<sequence length="103" mass="11228">MRLRPYSLLCFAVAVICAVISVLSLEKEGSGFLTPFLVPSVIVGFIGALARVPLLLYISFLLAAPLLLFVISMEFWFLAAVPACLLLSAVMLHLPRKKPVPSR</sequence>
<dbReference type="EMBL" id="JBHTLU010000045">
    <property type="protein sequence ID" value="MFD1224401.1"/>
    <property type="molecule type" value="Genomic_DNA"/>
</dbReference>
<protein>
    <submittedName>
        <fullName evidence="2">Uncharacterized protein</fullName>
    </submittedName>
</protein>
<name>A0ABW3UX87_9BACL</name>
<keyword evidence="1" id="KW-0472">Membrane</keyword>
<keyword evidence="1" id="KW-0812">Transmembrane</keyword>
<keyword evidence="1" id="KW-1133">Transmembrane helix</keyword>
<gene>
    <name evidence="2" type="ORF">ACFQ4B_30270</name>
</gene>
<feature type="transmembrane region" description="Helical" evidence="1">
    <location>
        <begin position="75"/>
        <end position="94"/>
    </location>
</feature>
<keyword evidence="3" id="KW-1185">Reference proteome</keyword>
<evidence type="ECO:0000256" key="1">
    <source>
        <dbReference type="SAM" id="Phobius"/>
    </source>
</evidence>
<comment type="caution">
    <text evidence="2">The sequence shown here is derived from an EMBL/GenBank/DDBJ whole genome shotgun (WGS) entry which is preliminary data.</text>
</comment>
<dbReference type="RefSeq" id="WP_345586544.1">
    <property type="nucleotide sequence ID" value="NZ_BAABJG010000004.1"/>
</dbReference>
<feature type="transmembrane region" description="Helical" evidence="1">
    <location>
        <begin position="6"/>
        <end position="25"/>
    </location>
</feature>
<reference evidence="3" key="1">
    <citation type="journal article" date="2019" name="Int. J. Syst. Evol. Microbiol.">
        <title>The Global Catalogue of Microorganisms (GCM) 10K type strain sequencing project: providing services to taxonomists for standard genome sequencing and annotation.</title>
        <authorList>
            <consortium name="The Broad Institute Genomics Platform"/>
            <consortium name="The Broad Institute Genome Sequencing Center for Infectious Disease"/>
            <person name="Wu L."/>
            <person name="Ma J."/>
        </authorList>
    </citation>
    <scope>NUCLEOTIDE SEQUENCE [LARGE SCALE GENOMIC DNA]</scope>
    <source>
        <strain evidence="3">CCUG 53270</strain>
    </source>
</reference>
<dbReference type="Proteomes" id="UP001597180">
    <property type="component" value="Unassembled WGS sequence"/>
</dbReference>
<accession>A0ABW3UX87</accession>
<evidence type="ECO:0000313" key="2">
    <source>
        <dbReference type="EMBL" id="MFD1224401.1"/>
    </source>
</evidence>
<feature type="transmembrane region" description="Helical" evidence="1">
    <location>
        <begin position="37"/>
        <end position="63"/>
    </location>
</feature>
<evidence type="ECO:0000313" key="3">
    <source>
        <dbReference type="Proteomes" id="UP001597180"/>
    </source>
</evidence>